<gene>
    <name evidence="2" type="ORF">SAMN05878443_1670</name>
</gene>
<evidence type="ECO:0008006" key="4">
    <source>
        <dbReference type="Google" id="ProtNLM"/>
    </source>
</evidence>
<feature type="region of interest" description="Disordered" evidence="1">
    <location>
        <begin position="26"/>
        <end position="67"/>
    </location>
</feature>
<evidence type="ECO:0000313" key="3">
    <source>
        <dbReference type="Proteomes" id="UP000184758"/>
    </source>
</evidence>
<sequence>MIKMKKILILLGTVVVLAGCDLIGGGETTPSSESNSSAMSSSSATSTETMMSSEIASSESSLVSSEESISSSSASSELISDMEIPLVPQKMELDQNLTLENDSVLQEIEIRMKESKELGIENDVAIHFTGMYLGERGNMQAIFIIVNRMDMAMTNINITISFSTVNGATILDKAQFYLTEESFGVLEPDTAMPMYLKIQPENEEAFFSTSNMDDLIYTIDEFDFEER</sequence>
<keyword evidence="3" id="KW-1185">Reference proteome</keyword>
<organism evidence="2 3">
    <name type="scientific">Carnobacterium alterfunditum</name>
    <dbReference type="NCBI Taxonomy" id="28230"/>
    <lineage>
        <taxon>Bacteria</taxon>
        <taxon>Bacillati</taxon>
        <taxon>Bacillota</taxon>
        <taxon>Bacilli</taxon>
        <taxon>Lactobacillales</taxon>
        <taxon>Carnobacteriaceae</taxon>
        <taxon>Carnobacterium</taxon>
    </lineage>
</organism>
<evidence type="ECO:0000256" key="1">
    <source>
        <dbReference type="SAM" id="MobiDB-lite"/>
    </source>
</evidence>
<dbReference type="STRING" id="28230.SAMN05878443_1670"/>
<feature type="compositionally biased region" description="Low complexity" evidence="1">
    <location>
        <begin position="31"/>
        <end position="67"/>
    </location>
</feature>
<dbReference type="EMBL" id="FSRN01000001">
    <property type="protein sequence ID" value="SIO15667.1"/>
    <property type="molecule type" value="Genomic_DNA"/>
</dbReference>
<dbReference type="AlphaFoldDB" id="A0A1N6H7M9"/>
<proteinExistence type="predicted"/>
<name>A0A1N6H7M9_9LACT</name>
<reference evidence="3" key="1">
    <citation type="submission" date="2016-11" db="EMBL/GenBank/DDBJ databases">
        <authorList>
            <person name="Varghese N."/>
            <person name="Submissions S."/>
        </authorList>
    </citation>
    <scope>NUCLEOTIDE SEQUENCE [LARGE SCALE GENOMIC DNA]</scope>
    <source>
        <strain evidence="3">313</strain>
    </source>
</reference>
<evidence type="ECO:0000313" key="2">
    <source>
        <dbReference type="EMBL" id="SIO15667.1"/>
    </source>
</evidence>
<dbReference type="PROSITE" id="PS51257">
    <property type="entry name" value="PROKAR_LIPOPROTEIN"/>
    <property type="match status" value="1"/>
</dbReference>
<accession>A0A1N6H7M9</accession>
<protein>
    <recommendedName>
        <fullName evidence="4">SLAP domain-containing protein</fullName>
    </recommendedName>
</protein>
<dbReference type="eggNOG" id="ENOG50337B2">
    <property type="taxonomic scope" value="Bacteria"/>
</dbReference>
<dbReference type="Proteomes" id="UP000184758">
    <property type="component" value="Unassembled WGS sequence"/>
</dbReference>